<reference evidence="1" key="1">
    <citation type="submission" date="2018-10" db="EMBL/GenBank/DDBJ databases">
        <title>Hidden diversity of soil giant viruses.</title>
        <authorList>
            <person name="Schulz F."/>
            <person name="Alteio L."/>
            <person name="Goudeau D."/>
            <person name="Ryan E.M."/>
            <person name="Malmstrom R.R."/>
            <person name="Blanchard J."/>
            <person name="Woyke T."/>
        </authorList>
    </citation>
    <scope>NUCLEOTIDE SEQUENCE</scope>
    <source>
        <strain evidence="1">TEV1</strain>
    </source>
</reference>
<gene>
    <name evidence="1" type="ORF">Terrestrivirus1_360</name>
</gene>
<sequence length="578" mass="68292">MFSLRDIFCEQLKKLYPNNFALKNLSIINIKKNNLDNDEYICTGCVYYTINKQKLYPSNDLKCINDKNKNNDLFMWNNWVGAKTPRPIIHALYFDSNLTNKIIFVIDELSVCNSFPFEDARLYRQNNNYYLYNKQATELYNINSFINFIRDNKYTNIKKISIPADESYSCELKFHRNDINLALFMINDDLNNLKILYLNWFIKWTSNEDLFDYTTKTLICTKGQCNKVMEDNILLGTEINYEKSKLSCSLQNYSMTTHPITLNTDQIKGLSFSFGTPFFRINNNTLYALGHSKISTLYDESYIKMAYSYINLNDQDKISLELKDLINKILSNIPINKTIKTDFFINETSLSDQKQHQYVLYKYIETHNINDINLHKFKDYFDGEIADSDYDTNNLLPIYKFSIRIMNDPEYLTHRGTNYVSKLDFCFGYHYLIYFIKCKIDNENRSTFYISDSFIYDKKTSCGLFDKKFALYFPIGITTNGNNKLRTSIGVGDYDTIIVDYDINEFDSLCKYDITKPLINYNLLIISPENIYPYQHKCIYQSNVGQHLSDQIGGNNYYKKYNKYKKKYLRLKIQTNIE</sequence>
<protein>
    <submittedName>
        <fullName evidence="1">Uncharacterized protein</fullName>
    </submittedName>
</protein>
<proteinExistence type="predicted"/>
<organism evidence="1">
    <name type="scientific">Terrestrivirus sp</name>
    <dbReference type="NCBI Taxonomy" id="2487775"/>
    <lineage>
        <taxon>Viruses</taxon>
        <taxon>Varidnaviria</taxon>
        <taxon>Bamfordvirae</taxon>
        <taxon>Nucleocytoviricota</taxon>
        <taxon>Megaviricetes</taxon>
        <taxon>Imitervirales</taxon>
        <taxon>Mimiviridae</taxon>
        <taxon>Klosneuvirinae</taxon>
    </lineage>
</organism>
<accession>A0A3G4ZKX9</accession>
<evidence type="ECO:0000313" key="1">
    <source>
        <dbReference type="EMBL" id="AYV75486.1"/>
    </source>
</evidence>
<name>A0A3G4ZKX9_9VIRU</name>
<dbReference type="EMBL" id="MK071979">
    <property type="protein sequence ID" value="AYV75486.1"/>
    <property type="molecule type" value="Genomic_DNA"/>
</dbReference>